<sequence>MSSTVQDPDNFDEIIEKEIVPNLPERCLRYFVTTPALHAKAMKKKSAKEKRKASKGRKSAPSVVVSDDSADEENVPLARESEEEDESASTRNKKKQKIDNKEVEVTAYIHVIVPAAASSRPSKSKPTPDTVVKQGPFFFKLHGITLPDFLSSLATATPCRRDAILVNKCQWKFKTPKNAELKPLSDENGFKAMLTSLGQRKKDLVIIISMPEPAKAAVPWETGDDEDDGPQFVHDGGSEATPFQEQKASLDTLMALRLAELREKYPVGNSFLFPGKRIYRNDSSHYWELTDLRLQVWAANIVSGKATVDAPPNSNHFSQSGRLKLPSETNAIAPVASAASSPGFPQVMPSISTATGHGLPQMMPGTSDALMHACLLQLVQQQQQQSNPLSTLSHLLSAALSNPLAPTNPSTVALMNLVNSSTAVNNLSAAINLSSNSTTSAVPTANHNNNKVIPLPRDITVAEFCAKYKISENDCCKLKKLEVILGDRHCEDLEKEIWSGDAGFSKLGWDRFCEKHALFCDEVLCGLWDT</sequence>
<proteinExistence type="predicted"/>
<evidence type="ECO:0000313" key="3">
    <source>
        <dbReference type="Proteomes" id="UP000287166"/>
    </source>
</evidence>
<dbReference type="Proteomes" id="UP000287166">
    <property type="component" value="Unassembled WGS sequence"/>
</dbReference>
<comment type="caution">
    <text evidence="2">The sequence shown here is derived from an EMBL/GenBank/DDBJ whole genome shotgun (WGS) entry which is preliminary data.</text>
</comment>
<dbReference type="GeneID" id="38784963"/>
<dbReference type="RefSeq" id="XP_027618959.1">
    <property type="nucleotide sequence ID" value="XM_027763158.1"/>
</dbReference>
<protein>
    <submittedName>
        <fullName evidence="2">Uncharacterized protein</fullName>
    </submittedName>
</protein>
<evidence type="ECO:0000256" key="1">
    <source>
        <dbReference type="SAM" id="MobiDB-lite"/>
    </source>
</evidence>
<name>A0A401H0U0_9APHY</name>
<evidence type="ECO:0000313" key="2">
    <source>
        <dbReference type="EMBL" id="GBE88046.1"/>
    </source>
</evidence>
<feature type="region of interest" description="Disordered" evidence="1">
    <location>
        <begin position="39"/>
        <end position="97"/>
    </location>
</feature>
<dbReference type="InParanoid" id="A0A401H0U0"/>
<dbReference type="AlphaFoldDB" id="A0A401H0U0"/>
<gene>
    <name evidence="2" type="ORF">SCP_1202750</name>
</gene>
<dbReference type="OrthoDB" id="3056089at2759"/>
<organism evidence="2 3">
    <name type="scientific">Sparassis crispa</name>
    <dbReference type="NCBI Taxonomy" id="139825"/>
    <lineage>
        <taxon>Eukaryota</taxon>
        <taxon>Fungi</taxon>
        <taxon>Dikarya</taxon>
        <taxon>Basidiomycota</taxon>
        <taxon>Agaricomycotina</taxon>
        <taxon>Agaricomycetes</taxon>
        <taxon>Polyporales</taxon>
        <taxon>Sparassidaceae</taxon>
        <taxon>Sparassis</taxon>
    </lineage>
</organism>
<keyword evidence="3" id="KW-1185">Reference proteome</keyword>
<feature type="compositionally biased region" description="Basic residues" evidence="1">
    <location>
        <begin position="40"/>
        <end position="58"/>
    </location>
</feature>
<reference evidence="2 3" key="1">
    <citation type="journal article" date="2018" name="Sci. Rep.">
        <title>Genome sequence of the cauliflower mushroom Sparassis crispa (Hanabiratake) and its association with beneficial usage.</title>
        <authorList>
            <person name="Kiyama R."/>
            <person name="Furutani Y."/>
            <person name="Kawaguchi K."/>
            <person name="Nakanishi T."/>
        </authorList>
    </citation>
    <scope>NUCLEOTIDE SEQUENCE [LARGE SCALE GENOMIC DNA]</scope>
</reference>
<dbReference type="EMBL" id="BFAD01000012">
    <property type="protein sequence ID" value="GBE88046.1"/>
    <property type="molecule type" value="Genomic_DNA"/>
</dbReference>
<accession>A0A401H0U0</accession>